<dbReference type="AlphaFoldDB" id="A0AAD3DA41"/>
<evidence type="ECO:0000313" key="13">
    <source>
        <dbReference type="Proteomes" id="UP001054902"/>
    </source>
</evidence>
<accession>A0AAD3DA41</accession>
<feature type="repeat" description="Solcar" evidence="9">
    <location>
        <begin position="62"/>
        <end position="156"/>
    </location>
</feature>
<evidence type="ECO:0000256" key="6">
    <source>
        <dbReference type="ARBA" id="ARBA00022989"/>
    </source>
</evidence>
<evidence type="ECO:0000256" key="8">
    <source>
        <dbReference type="ARBA" id="ARBA00023136"/>
    </source>
</evidence>
<reference evidence="12 13" key="1">
    <citation type="journal article" date="2021" name="Sci. Rep.">
        <title>The genome of the diatom Chaetoceros tenuissimus carries an ancient integrated fragment of an extant virus.</title>
        <authorList>
            <person name="Hongo Y."/>
            <person name="Kimura K."/>
            <person name="Takaki Y."/>
            <person name="Yoshida Y."/>
            <person name="Baba S."/>
            <person name="Kobayashi G."/>
            <person name="Nagasaki K."/>
            <person name="Hano T."/>
            <person name="Tomaru Y."/>
        </authorList>
    </citation>
    <scope>NUCLEOTIDE SEQUENCE [LARGE SCALE GENOMIC DNA]</scope>
    <source>
        <strain evidence="12 13">NIES-3715</strain>
    </source>
</reference>
<keyword evidence="7" id="KW-0496">Mitochondrion</keyword>
<evidence type="ECO:0000256" key="11">
    <source>
        <dbReference type="SAM" id="SignalP"/>
    </source>
</evidence>
<feature type="chain" id="PRO_5042148150" description="Mitochondrial carrier protein" evidence="11">
    <location>
        <begin position="22"/>
        <end position="370"/>
    </location>
</feature>
<dbReference type="InterPro" id="IPR023395">
    <property type="entry name" value="MCP_dom_sf"/>
</dbReference>
<evidence type="ECO:0000256" key="10">
    <source>
        <dbReference type="RuleBase" id="RU000488"/>
    </source>
</evidence>
<evidence type="ECO:0000256" key="2">
    <source>
        <dbReference type="ARBA" id="ARBA00022448"/>
    </source>
</evidence>
<dbReference type="PRINTS" id="PR00926">
    <property type="entry name" value="MITOCARRIER"/>
</dbReference>
<keyword evidence="6" id="KW-1133">Transmembrane helix</keyword>
<evidence type="ECO:0000256" key="4">
    <source>
        <dbReference type="ARBA" id="ARBA00022737"/>
    </source>
</evidence>
<dbReference type="Proteomes" id="UP001054902">
    <property type="component" value="Unassembled WGS sequence"/>
</dbReference>
<evidence type="ECO:0000256" key="5">
    <source>
        <dbReference type="ARBA" id="ARBA00022792"/>
    </source>
</evidence>
<dbReference type="InterPro" id="IPR002067">
    <property type="entry name" value="MCP"/>
</dbReference>
<evidence type="ECO:0000313" key="12">
    <source>
        <dbReference type="EMBL" id="GFH60247.1"/>
    </source>
</evidence>
<comment type="similarity">
    <text evidence="10">Belongs to the mitochondrial carrier (TC 2.A.29) family.</text>
</comment>
<evidence type="ECO:0000256" key="9">
    <source>
        <dbReference type="PROSITE-ProRule" id="PRU00282"/>
    </source>
</evidence>
<dbReference type="GO" id="GO:0015218">
    <property type="term" value="F:pyrimidine nucleotide transmembrane transporter activity"/>
    <property type="evidence" value="ECO:0007669"/>
    <property type="project" value="InterPro"/>
</dbReference>
<evidence type="ECO:0000256" key="3">
    <source>
        <dbReference type="ARBA" id="ARBA00022692"/>
    </source>
</evidence>
<feature type="repeat" description="Solcar" evidence="9">
    <location>
        <begin position="275"/>
        <end position="363"/>
    </location>
</feature>
<evidence type="ECO:0008006" key="14">
    <source>
        <dbReference type="Google" id="ProtNLM"/>
    </source>
</evidence>
<evidence type="ECO:0000256" key="7">
    <source>
        <dbReference type="ARBA" id="ARBA00023128"/>
    </source>
</evidence>
<keyword evidence="2 10" id="KW-0813">Transport</keyword>
<dbReference type="PANTHER" id="PTHR45829">
    <property type="entry name" value="MITOCHONDRIAL CARRIER PROTEIN RIM2"/>
    <property type="match status" value="1"/>
</dbReference>
<dbReference type="GO" id="GO:0005743">
    <property type="term" value="C:mitochondrial inner membrane"/>
    <property type="evidence" value="ECO:0007669"/>
    <property type="project" value="UniProtKB-SubCell"/>
</dbReference>
<evidence type="ECO:0000256" key="1">
    <source>
        <dbReference type="ARBA" id="ARBA00004448"/>
    </source>
</evidence>
<keyword evidence="13" id="KW-1185">Reference proteome</keyword>
<dbReference type="InterPro" id="IPR049562">
    <property type="entry name" value="SLC25A33/36-like"/>
</dbReference>
<sequence length="370" mass="39853">MASKFLFALCTLLLCIQTSTSTAVPGRAAIKVTARDPRQKSMKTCERGGASTAAIRTMPANQKQLLNLLSGGMAGTVASCITNPLEVIKTQLQSSSVSSAAHGEYAAAAGHPVTIAQRIFAESGVAGFFKGLKPTLVGIIPARSIYFYTYDRTKKALAQKEWLPEGSVGNAILSGFAAGVASNTVTNPIWMVKTRMQLLADHTAGQVAYNSYGQAIQSIMKEEGIGGFYRGLSASYWGCTEGAIQFLLYERVKGKLLEKLNEERAREGLPPTEQLPKATYFFSAAFAKGCASILTYPHEVARTRLREQARSGVFKYNGMWNTIGIIAKEEGRSGLYAGMGVHLSKVVPNSAIMFLAYEVVNSWLSTFAAE</sequence>
<proteinExistence type="inferred from homology"/>
<dbReference type="InterPro" id="IPR018108">
    <property type="entry name" value="MCP_transmembrane"/>
</dbReference>
<keyword evidence="5" id="KW-0999">Mitochondrion inner membrane</keyword>
<keyword evidence="3 9" id="KW-0812">Transmembrane</keyword>
<gene>
    <name evidence="12" type="ORF">CTEN210_16723</name>
</gene>
<keyword evidence="4" id="KW-0677">Repeat</keyword>
<dbReference type="Pfam" id="PF00153">
    <property type="entry name" value="Mito_carr"/>
    <property type="match status" value="3"/>
</dbReference>
<dbReference type="SUPFAM" id="SSF103506">
    <property type="entry name" value="Mitochondrial carrier"/>
    <property type="match status" value="1"/>
</dbReference>
<dbReference type="GO" id="GO:1990519">
    <property type="term" value="P:pyrimidine nucleotide import into mitochondrion"/>
    <property type="evidence" value="ECO:0007669"/>
    <property type="project" value="TreeGrafter"/>
</dbReference>
<organism evidence="12 13">
    <name type="scientific">Chaetoceros tenuissimus</name>
    <dbReference type="NCBI Taxonomy" id="426638"/>
    <lineage>
        <taxon>Eukaryota</taxon>
        <taxon>Sar</taxon>
        <taxon>Stramenopiles</taxon>
        <taxon>Ochrophyta</taxon>
        <taxon>Bacillariophyta</taxon>
        <taxon>Coscinodiscophyceae</taxon>
        <taxon>Chaetocerotophycidae</taxon>
        <taxon>Chaetocerotales</taxon>
        <taxon>Chaetocerotaceae</taxon>
        <taxon>Chaetoceros</taxon>
    </lineage>
</organism>
<dbReference type="EMBL" id="BLLK01000069">
    <property type="protein sequence ID" value="GFH60247.1"/>
    <property type="molecule type" value="Genomic_DNA"/>
</dbReference>
<comment type="caution">
    <text evidence="12">The sequence shown here is derived from an EMBL/GenBank/DDBJ whole genome shotgun (WGS) entry which is preliminary data.</text>
</comment>
<name>A0AAD3DA41_9STRA</name>
<feature type="repeat" description="Solcar" evidence="9">
    <location>
        <begin position="169"/>
        <end position="255"/>
    </location>
</feature>
<keyword evidence="8 9" id="KW-0472">Membrane</keyword>
<comment type="subcellular location">
    <subcellularLocation>
        <location evidence="1">Mitochondrion inner membrane</location>
        <topology evidence="1">Multi-pass membrane protein</topology>
    </subcellularLocation>
</comment>
<dbReference type="PROSITE" id="PS50920">
    <property type="entry name" value="SOLCAR"/>
    <property type="match status" value="3"/>
</dbReference>
<protein>
    <recommendedName>
        <fullName evidence="14">Mitochondrial carrier protein</fullName>
    </recommendedName>
</protein>
<feature type="signal peptide" evidence="11">
    <location>
        <begin position="1"/>
        <end position="21"/>
    </location>
</feature>
<dbReference type="PANTHER" id="PTHR45829:SF4">
    <property type="entry name" value="MITOCHONDRIAL CARRIER PROTEIN RIM2"/>
    <property type="match status" value="1"/>
</dbReference>
<dbReference type="Gene3D" id="1.50.40.10">
    <property type="entry name" value="Mitochondrial carrier domain"/>
    <property type="match status" value="2"/>
</dbReference>
<keyword evidence="11" id="KW-0732">Signal</keyword>